<feature type="region of interest" description="Disordered" evidence="1">
    <location>
        <begin position="161"/>
        <end position="184"/>
    </location>
</feature>
<evidence type="ECO:0000313" key="3">
    <source>
        <dbReference type="Ensembl" id="ENSCSAVP00000010929.1"/>
    </source>
</evidence>
<name>H2Z017_CIOSA</name>
<reference evidence="4" key="1">
    <citation type="submission" date="2003-08" db="EMBL/GenBank/DDBJ databases">
        <authorList>
            <person name="Birren B."/>
            <person name="Nusbaum C."/>
            <person name="Abebe A."/>
            <person name="Abouelleil A."/>
            <person name="Adekoya E."/>
            <person name="Ait-zahra M."/>
            <person name="Allen N."/>
            <person name="Allen T."/>
            <person name="An P."/>
            <person name="Anderson M."/>
            <person name="Anderson S."/>
            <person name="Arachchi H."/>
            <person name="Armbruster J."/>
            <person name="Bachantsang P."/>
            <person name="Baldwin J."/>
            <person name="Barry A."/>
            <person name="Bayul T."/>
            <person name="Blitshsteyn B."/>
            <person name="Bloom T."/>
            <person name="Blye J."/>
            <person name="Boguslavskiy L."/>
            <person name="Borowsky M."/>
            <person name="Boukhgalter B."/>
            <person name="Brunache A."/>
            <person name="Butler J."/>
            <person name="Calixte N."/>
            <person name="Calvo S."/>
            <person name="Camarata J."/>
            <person name="Campo K."/>
            <person name="Chang J."/>
            <person name="Cheshatsang Y."/>
            <person name="Citroen M."/>
            <person name="Collymore A."/>
            <person name="Considine T."/>
            <person name="Cook A."/>
            <person name="Cooke P."/>
            <person name="Corum B."/>
            <person name="Cuomo C."/>
            <person name="David R."/>
            <person name="Dawoe T."/>
            <person name="Degray S."/>
            <person name="Dodge S."/>
            <person name="Dooley K."/>
            <person name="Dorje P."/>
            <person name="Dorjee K."/>
            <person name="Dorris L."/>
            <person name="Duffey N."/>
            <person name="Dupes A."/>
            <person name="Elkins T."/>
            <person name="Engels R."/>
            <person name="Erickson J."/>
            <person name="Farina A."/>
            <person name="Faro S."/>
            <person name="Ferreira P."/>
            <person name="Fischer H."/>
            <person name="Fitzgerald M."/>
            <person name="Foley K."/>
            <person name="Gage D."/>
            <person name="Galagan J."/>
            <person name="Gearin G."/>
            <person name="Gnerre S."/>
            <person name="Gnirke A."/>
            <person name="Goyette A."/>
            <person name="Graham J."/>
            <person name="Grandbois E."/>
            <person name="Gyaltsen K."/>
            <person name="Hafez N."/>
            <person name="Hagopian D."/>
            <person name="Hagos B."/>
            <person name="Hall J."/>
            <person name="Hatcher B."/>
            <person name="Heller A."/>
            <person name="Higgins H."/>
            <person name="Honan T."/>
            <person name="Horn A."/>
            <person name="Houde N."/>
            <person name="Hughes L."/>
            <person name="Hulme W."/>
            <person name="Husby E."/>
            <person name="Iliev I."/>
            <person name="Jaffe D."/>
            <person name="Jones C."/>
            <person name="Kamal M."/>
            <person name="Kamat A."/>
            <person name="Kamvysselis M."/>
            <person name="Karlsson E."/>
            <person name="Kells C."/>
            <person name="Kieu A."/>
            <person name="Kisner P."/>
            <person name="Kodira C."/>
            <person name="Kulbokas E."/>
            <person name="Labutti K."/>
            <person name="Lama D."/>
            <person name="Landers T."/>
            <person name="Leger J."/>
            <person name="Levine S."/>
            <person name="Lewis D."/>
            <person name="Lewis T."/>
            <person name="Lindblad-toh K."/>
            <person name="Liu X."/>
            <person name="Lokyitsang T."/>
            <person name="Lokyitsang Y."/>
            <person name="Lucien O."/>
            <person name="Lui A."/>
            <person name="Ma L.J."/>
            <person name="Mabbitt R."/>
            <person name="Macdonald J."/>
            <person name="Maclean C."/>
            <person name="Major J."/>
            <person name="Manning J."/>
            <person name="Marabella R."/>
            <person name="Maru K."/>
            <person name="Matthews C."/>
            <person name="Mauceli E."/>
            <person name="Mccarthy M."/>
            <person name="Mcdonough S."/>
            <person name="Mcghee T."/>
            <person name="Meldrim J."/>
            <person name="Meneus L."/>
            <person name="Mesirov J."/>
            <person name="Mihalev A."/>
            <person name="Mihova T."/>
            <person name="Mikkelsen T."/>
            <person name="Mlenga V."/>
            <person name="Moru K."/>
            <person name="Mozes J."/>
            <person name="Mulrain L."/>
            <person name="Munson G."/>
            <person name="Naylor J."/>
            <person name="Newes C."/>
            <person name="Nguyen C."/>
            <person name="Nguyen N."/>
            <person name="Nguyen T."/>
            <person name="Nicol R."/>
            <person name="Nielsen C."/>
            <person name="Nizzari M."/>
            <person name="Norbu C."/>
            <person name="Norbu N."/>
            <person name="O'donnell P."/>
            <person name="Okoawo O."/>
            <person name="O'leary S."/>
            <person name="Omotosho B."/>
            <person name="O'neill K."/>
            <person name="Osman S."/>
            <person name="Parker S."/>
            <person name="Perrin D."/>
            <person name="Phunkhang P."/>
            <person name="Piqani B."/>
            <person name="Purcell S."/>
            <person name="Rachupka T."/>
            <person name="Ramasamy U."/>
            <person name="Rameau R."/>
            <person name="Ray V."/>
            <person name="Raymond C."/>
            <person name="Retta R."/>
            <person name="Richardson S."/>
            <person name="Rise C."/>
            <person name="Rodriguez J."/>
            <person name="Rogers J."/>
            <person name="Rogov P."/>
            <person name="Rutman M."/>
            <person name="Schupbach R."/>
            <person name="Seaman C."/>
            <person name="Settipalli S."/>
            <person name="Sharpe T."/>
            <person name="Sheridan J."/>
            <person name="Sherpa N."/>
            <person name="Shi J."/>
            <person name="Smirnov S."/>
            <person name="Smith C."/>
            <person name="Sougnez C."/>
            <person name="Spencer B."/>
            <person name="Stalker J."/>
            <person name="Stange-thomann N."/>
            <person name="Stavropoulos S."/>
            <person name="Stetson K."/>
            <person name="Stone C."/>
            <person name="Stone S."/>
            <person name="Stubbs M."/>
            <person name="Talamas J."/>
            <person name="Tchuinga P."/>
            <person name="Tenzing P."/>
            <person name="Tesfaye S."/>
            <person name="Theodore J."/>
            <person name="Thoulutsang Y."/>
            <person name="Topham K."/>
            <person name="Towey S."/>
            <person name="Tsamla T."/>
            <person name="Tsomo N."/>
            <person name="Vallee D."/>
            <person name="Vassiliev H."/>
            <person name="Venkataraman V."/>
            <person name="Vinson J."/>
            <person name="Vo A."/>
            <person name="Wade C."/>
            <person name="Wang S."/>
            <person name="Wangchuk T."/>
            <person name="Wangdi T."/>
            <person name="Whittaker C."/>
            <person name="Wilkinson J."/>
            <person name="Wu Y."/>
            <person name="Wyman D."/>
            <person name="Yadav S."/>
            <person name="Yang S."/>
            <person name="Yang X."/>
            <person name="Yeager S."/>
            <person name="Yee E."/>
            <person name="Young G."/>
            <person name="Zainoun J."/>
            <person name="Zembeck L."/>
            <person name="Zimmer A."/>
            <person name="Zody M."/>
            <person name="Lander E."/>
        </authorList>
    </citation>
    <scope>NUCLEOTIDE SEQUENCE [LARGE SCALE GENOMIC DNA]</scope>
</reference>
<keyword evidence="2" id="KW-1133">Transmembrane helix</keyword>
<evidence type="ECO:0000313" key="4">
    <source>
        <dbReference type="Proteomes" id="UP000007875"/>
    </source>
</evidence>
<feature type="transmembrane region" description="Helical" evidence="2">
    <location>
        <begin position="12"/>
        <end position="33"/>
    </location>
</feature>
<dbReference type="Proteomes" id="UP000007875">
    <property type="component" value="Unassembled WGS sequence"/>
</dbReference>
<reference evidence="3" key="2">
    <citation type="submission" date="2025-08" db="UniProtKB">
        <authorList>
            <consortium name="Ensembl"/>
        </authorList>
    </citation>
    <scope>IDENTIFICATION</scope>
</reference>
<protein>
    <submittedName>
        <fullName evidence="3">Uncharacterized protein</fullName>
    </submittedName>
</protein>
<organism evidence="3 4">
    <name type="scientific">Ciona savignyi</name>
    <name type="common">Pacific transparent sea squirt</name>
    <dbReference type="NCBI Taxonomy" id="51511"/>
    <lineage>
        <taxon>Eukaryota</taxon>
        <taxon>Metazoa</taxon>
        <taxon>Chordata</taxon>
        <taxon>Tunicata</taxon>
        <taxon>Ascidiacea</taxon>
        <taxon>Phlebobranchia</taxon>
        <taxon>Cionidae</taxon>
        <taxon>Ciona</taxon>
    </lineage>
</organism>
<keyword evidence="4" id="KW-1185">Reference proteome</keyword>
<dbReference type="InParanoid" id="H2Z017"/>
<dbReference type="Ensembl" id="ENSCSAVT00000011060.1">
    <property type="protein sequence ID" value="ENSCSAVP00000010929.1"/>
    <property type="gene ID" value="ENSCSAVG00000006402.1"/>
</dbReference>
<reference evidence="3" key="3">
    <citation type="submission" date="2025-09" db="UniProtKB">
        <authorList>
            <consortium name="Ensembl"/>
        </authorList>
    </citation>
    <scope>IDENTIFICATION</scope>
</reference>
<keyword evidence="2" id="KW-0472">Membrane</keyword>
<proteinExistence type="predicted"/>
<keyword evidence="2" id="KW-0812">Transmembrane</keyword>
<accession>H2Z017</accession>
<sequence length="285" mass="31597">MDLNGNQSLVLYSCLFIALGLLLMIVIATLVILKRKRTSLSRSSSYTGGRPIRRYSSAPRSGGMHDDFCIIPTKPPTMGDAPPYAFQPNYPTVLDQNHHPCNYPTKQCDSDQYQQRGYANEEKNDKTYHVVLCSRDDHSVCYHGNSMSRAKQPYQAEPGYHAMNSPTRNKQNYDGRPPPNAAPNYDGTFVSGRSGSPCHKHVTFADGKVIVTSEYDSGFEGESVHANSVNNDQLSDVNRDGSEYSDAGCSVASVSAAGEMEKFNTNEIKQKKYLHNGDTEIYRST</sequence>
<dbReference type="AlphaFoldDB" id="H2Z017"/>
<dbReference type="HOGENOM" id="CLU_976465_0_0_1"/>
<evidence type="ECO:0000256" key="1">
    <source>
        <dbReference type="SAM" id="MobiDB-lite"/>
    </source>
</evidence>
<evidence type="ECO:0000256" key="2">
    <source>
        <dbReference type="SAM" id="Phobius"/>
    </source>
</evidence>